<organism evidence="1 2">
    <name type="scientific">Araneus ventricosus</name>
    <name type="common">Orbweaver spider</name>
    <name type="synonym">Epeira ventricosa</name>
    <dbReference type="NCBI Taxonomy" id="182803"/>
    <lineage>
        <taxon>Eukaryota</taxon>
        <taxon>Metazoa</taxon>
        <taxon>Ecdysozoa</taxon>
        <taxon>Arthropoda</taxon>
        <taxon>Chelicerata</taxon>
        <taxon>Arachnida</taxon>
        <taxon>Araneae</taxon>
        <taxon>Araneomorphae</taxon>
        <taxon>Entelegynae</taxon>
        <taxon>Araneoidea</taxon>
        <taxon>Araneidae</taxon>
        <taxon>Araneus</taxon>
    </lineage>
</organism>
<name>A0A4Y2NJB3_ARAVE</name>
<proteinExistence type="predicted"/>
<comment type="caution">
    <text evidence="1">The sequence shown here is derived from an EMBL/GenBank/DDBJ whole genome shotgun (WGS) entry which is preliminary data.</text>
</comment>
<gene>
    <name evidence="1" type="ORF">AVEN_146428_1</name>
</gene>
<sequence length="114" mass="13075">MKQSRKVGNSTFRLRVRRNSNILLYVVIDEDPEKRFDPPFNSFEDKACGTLVPPAQLILPQEETLPAIIALLVEHWTGNQHVRGSNPGHSSFSQALLFELYNVLTLVMYHSFMF</sequence>
<reference evidence="1 2" key="1">
    <citation type="journal article" date="2019" name="Sci. Rep.">
        <title>Orb-weaving spider Araneus ventricosus genome elucidates the spidroin gene catalogue.</title>
        <authorList>
            <person name="Kono N."/>
            <person name="Nakamura H."/>
            <person name="Ohtoshi R."/>
            <person name="Moran D.A.P."/>
            <person name="Shinohara A."/>
            <person name="Yoshida Y."/>
            <person name="Fujiwara M."/>
            <person name="Mori M."/>
            <person name="Tomita M."/>
            <person name="Arakawa K."/>
        </authorList>
    </citation>
    <scope>NUCLEOTIDE SEQUENCE [LARGE SCALE GENOMIC DNA]</scope>
</reference>
<dbReference type="Proteomes" id="UP000499080">
    <property type="component" value="Unassembled WGS sequence"/>
</dbReference>
<accession>A0A4Y2NJB3</accession>
<keyword evidence="2" id="KW-1185">Reference proteome</keyword>
<dbReference type="EMBL" id="BGPR01009072">
    <property type="protein sequence ID" value="GBN37816.1"/>
    <property type="molecule type" value="Genomic_DNA"/>
</dbReference>
<evidence type="ECO:0000313" key="2">
    <source>
        <dbReference type="Proteomes" id="UP000499080"/>
    </source>
</evidence>
<evidence type="ECO:0000313" key="1">
    <source>
        <dbReference type="EMBL" id="GBN37816.1"/>
    </source>
</evidence>
<dbReference type="AlphaFoldDB" id="A0A4Y2NJB3"/>
<protein>
    <submittedName>
        <fullName evidence="1">Uncharacterized protein</fullName>
    </submittedName>
</protein>